<gene>
    <name evidence="3" type="ORF">DKG75_14860</name>
</gene>
<evidence type="ECO:0000313" key="4">
    <source>
        <dbReference type="Proteomes" id="UP000246077"/>
    </source>
</evidence>
<dbReference type="InterPro" id="IPR007037">
    <property type="entry name" value="SIP_rossman_dom"/>
</dbReference>
<comment type="caution">
    <text evidence="3">The sequence shown here is derived from an EMBL/GenBank/DDBJ whole genome shotgun (WGS) entry which is preliminary data.</text>
</comment>
<evidence type="ECO:0000256" key="1">
    <source>
        <dbReference type="ARBA" id="ARBA00035644"/>
    </source>
</evidence>
<accession>A0A317E0Y7</accession>
<dbReference type="OrthoDB" id="9814826at2"/>
<dbReference type="PROSITE" id="PS51384">
    <property type="entry name" value="FAD_FR"/>
    <property type="match status" value="1"/>
</dbReference>
<proteinExistence type="inferred from homology"/>
<feature type="domain" description="FAD-binding FR-type" evidence="2">
    <location>
        <begin position="1"/>
        <end position="102"/>
    </location>
</feature>
<dbReference type="EMBL" id="QGLF01000004">
    <property type="protein sequence ID" value="PWR20104.1"/>
    <property type="molecule type" value="Genomic_DNA"/>
</dbReference>
<keyword evidence="4" id="KW-1185">Reference proteome</keyword>
<dbReference type="InterPro" id="IPR017938">
    <property type="entry name" value="Riboflavin_synthase-like_b-brl"/>
</dbReference>
<dbReference type="Pfam" id="PF08021">
    <property type="entry name" value="FAD_binding_9"/>
    <property type="match status" value="2"/>
</dbReference>
<dbReference type="PANTHER" id="PTHR30157">
    <property type="entry name" value="FERRIC REDUCTASE, NADPH-DEPENDENT"/>
    <property type="match status" value="1"/>
</dbReference>
<dbReference type="InterPro" id="IPR013113">
    <property type="entry name" value="SIP_FAD-bd"/>
</dbReference>
<evidence type="ECO:0000313" key="3">
    <source>
        <dbReference type="EMBL" id="PWR20104.1"/>
    </source>
</evidence>
<reference evidence="4" key="1">
    <citation type="submission" date="2018-05" db="EMBL/GenBank/DDBJ databases">
        <title>Zavarzinia sp. HR-AS.</title>
        <authorList>
            <person name="Lee Y."/>
            <person name="Jeon C.O."/>
        </authorList>
    </citation>
    <scope>NUCLEOTIDE SEQUENCE [LARGE SCALE GENOMIC DNA]</scope>
    <source>
        <strain evidence="4">DSM 1231</strain>
    </source>
</reference>
<dbReference type="SUPFAM" id="SSF63380">
    <property type="entry name" value="Riboflavin synthase domain-like"/>
    <property type="match status" value="1"/>
</dbReference>
<comment type="similarity">
    <text evidence="1">Belongs to the SIP oxidoreductase family.</text>
</comment>
<dbReference type="CDD" id="cd06193">
    <property type="entry name" value="siderophore_interacting"/>
    <property type="match status" value="1"/>
</dbReference>
<dbReference type="PANTHER" id="PTHR30157:SF0">
    <property type="entry name" value="NADPH-DEPENDENT FERRIC-CHELATE REDUCTASE"/>
    <property type="match status" value="1"/>
</dbReference>
<dbReference type="InterPro" id="IPR039261">
    <property type="entry name" value="FNR_nucleotide-bd"/>
</dbReference>
<protein>
    <submittedName>
        <fullName evidence="3">NADPH-dependent ferric siderophore reductase</fullName>
    </submittedName>
</protein>
<evidence type="ECO:0000259" key="2">
    <source>
        <dbReference type="PROSITE" id="PS51384"/>
    </source>
</evidence>
<dbReference type="Gene3D" id="3.40.50.80">
    <property type="entry name" value="Nucleotide-binding domain of ferredoxin-NADP reductase (FNR) module"/>
    <property type="match status" value="1"/>
</dbReference>
<dbReference type="InterPro" id="IPR017927">
    <property type="entry name" value="FAD-bd_FR_type"/>
</dbReference>
<sequence>MTVSAVGDLSPRMRRITFTSPDLRDFQSWGADDHVKIFLPDPASPGGTSMRDYTPRYFDAAGESLTIDFALHDTGIATDWARGAKPGDRLAVAGPRGSAVVSDDFDHYLLVGDETALPAIGRRLEGLRPGVPVTTIMVVEDAAETQHIETRAHWQPVWLCRNGGAGGDATLLLEALKAWQAPAGDGYAFVAAEAAVARLLKDYLLDVRHHPKAWLKAAGYWVKGAAGATDKMEN</sequence>
<dbReference type="InterPro" id="IPR039374">
    <property type="entry name" value="SIP_fam"/>
</dbReference>
<dbReference type="Gene3D" id="2.40.30.10">
    <property type="entry name" value="Translation factors"/>
    <property type="match status" value="1"/>
</dbReference>
<name>A0A317E0Y7_9PROT</name>
<dbReference type="AlphaFoldDB" id="A0A317E0Y7"/>
<dbReference type="GO" id="GO:0016491">
    <property type="term" value="F:oxidoreductase activity"/>
    <property type="evidence" value="ECO:0007669"/>
    <property type="project" value="InterPro"/>
</dbReference>
<dbReference type="Proteomes" id="UP000246077">
    <property type="component" value="Unassembled WGS sequence"/>
</dbReference>
<dbReference type="Pfam" id="PF04954">
    <property type="entry name" value="SIP"/>
    <property type="match status" value="1"/>
</dbReference>
<organism evidence="3 4">
    <name type="scientific">Zavarzinia compransoris</name>
    <dbReference type="NCBI Taxonomy" id="1264899"/>
    <lineage>
        <taxon>Bacteria</taxon>
        <taxon>Pseudomonadati</taxon>
        <taxon>Pseudomonadota</taxon>
        <taxon>Alphaproteobacteria</taxon>
        <taxon>Rhodospirillales</taxon>
        <taxon>Zavarziniaceae</taxon>
        <taxon>Zavarzinia</taxon>
    </lineage>
</organism>